<sequence length="151" mass="17422">MKRCWLLIISVGLGSCGFYGKNFRPTPYDDGNAIIGYAPTGRKKEKTLTFPAASFTRALKQYRSENGAFPQELHILKSYNEKSRAAMQDMSDMGYTNMRITYLFLDSMEVDFVRVPKWTQDSDDKTMEMRILGKFIFTMRDSALFTNTIVY</sequence>
<proteinExistence type="predicted"/>
<dbReference type="Proteomes" id="UP001162741">
    <property type="component" value="Chromosome"/>
</dbReference>
<name>A0ABY6J4E0_9BACT</name>
<organism evidence="1 2">
    <name type="scientific">Chitinophaga horti</name>
    <dbReference type="NCBI Taxonomy" id="2920382"/>
    <lineage>
        <taxon>Bacteria</taxon>
        <taxon>Pseudomonadati</taxon>
        <taxon>Bacteroidota</taxon>
        <taxon>Chitinophagia</taxon>
        <taxon>Chitinophagales</taxon>
        <taxon>Chitinophagaceae</taxon>
        <taxon>Chitinophaga</taxon>
    </lineage>
</organism>
<dbReference type="EMBL" id="CP107006">
    <property type="protein sequence ID" value="UYQ94545.1"/>
    <property type="molecule type" value="Genomic_DNA"/>
</dbReference>
<reference evidence="1" key="1">
    <citation type="submission" date="2022-10" db="EMBL/GenBank/DDBJ databases">
        <title>Chitinophaga sp. nov., isolated from soil.</title>
        <authorList>
            <person name="Jeon C.O."/>
        </authorList>
    </citation>
    <scope>NUCLEOTIDE SEQUENCE</scope>
    <source>
        <strain evidence="1">R8</strain>
    </source>
</reference>
<gene>
    <name evidence="1" type="ORF">MKQ68_05500</name>
</gene>
<dbReference type="RefSeq" id="WP_264282418.1">
    <property type="nucleotide sequence ID" value="NZ_CP107006.1"/>
</dbReference>
<keyword evidence="2" id="KW-1185">Reference proteome</keyword>
<evidence type="ECO:0000313" key="1">
    <source>
        <dbReference type="EMBL" id="UYQ94545.1"/>
    </source>
</evidence>
<evidence type="ECO:0000313" key="2">
    <source>
        <dbReference type="Proteomes" id="UP001162741"/>
    </source>
</evidence>
<protein>
    <submittedName>
        <fullName evidence="1">Uncharacterized protein</fullName>
    </submittedName>
</protein>
<dbReference type="PROSITE" id="PS51257">
    <property type="entry name" value="PROKAR_LIPOPROTEIN"/>
    <property type="match status" value="1"/>
</dbReference>
<accession>A0ABY6J4E0</accession>